<sequence length="76" mass="8482">MSHLILVPVLGPVLDQILSVALALRIPQHRILPSSCCILLHSFLLSDEPYVFLVACFLEMNQKLVLGALNLVDFRN</sequence>
<proteinExistence type="predicted"/>
<evidence type="ECO:0000313" key="1">
    <source>
        <dbReference type="EMBL" id="MBW63080.1"/>
    </source>
</evidence>
<dbReference type="AlphaFoldDB" id="A0A2M4CCN7"/>
<reference evidence="1" key="1">
    <citation type="submission" date="2018-01" db="EMBL/GenBank/DDBJ databases">
        <title>An insight into the sialome of Amazonian anophelines.</title>
        <authorList>
            <person name="Ribeiro J.M."/>
            <person name="Scarpassa V."/>
            <person name="Calvo E."/>
        </authorList>
    </citation>
    <scope>NUCLEOTIDE SEQUENCE</scope>
    <source>
        <tissue evidence="1">Salivary glands</tissue>
    </source>
</reference>
<dbReference type="EMBL" id="GGFJ01013939">
    <property type="protein sequence ID" value="MBW63080.1"/>
    <property type="molecule type" value="Transcribed_RNA"/>
</dbReference>
<accession>A0A2M4CCN7</accession>
<name>A0A2M4CCN7_9DIPT</name>
<protein>
    <submittedName>
        <fullName evidence="1">Putative secreted protein</fullName>
    </submittedName>
</protein>
<organism evidence="1">
    <name type="scientific">Anopheles marajoara</name>
    <dbReference type="NCBI Taxonomy" id="58244"/>
    <lineage>
        <taxon>Eukaryota</taxon>
        <taxon>Metazoa</taxon>
        <taxon>Ecdysozoa</taxon>
        <taxon>Arthropoda</taxon>
        <taxon>Hexapoda</taxon>
        <taxon>Insecta</taxon>
        <taxon>Pterygota</taxon>
        <taxon>Neoptera</taxon>
        <taxon>Endopterygota</taxon>
        <taxon>Diptera</taxon>
        <taxon>Nematocera</taxon>
        <taxon>Culicoidea</taxon>
        <taxon>Culicidae</taxon>
        <taxon>Anophelinae</taxon>
        <taxon>Anopheles</taxon>
    </lineage>
</organism>